<dbReference type="Proteomes" id="UP001149074">
    <property type="component" value="Unassembled WGS sequence"/>
</dbReference>
<dbReference type="GeneID" id="81361957"/>
<proteinExistence type="predicted"/>
<protein>
    <submittedName>
        <fullName evidence="1">Uncharacterized protein</fullName>
    </submittedName>
</protein>
<gene>
    <name evidence="1" type="ORF">N7532_010487</name>
</gene>
<dbReference type="RefSeq" id="XP_056470394.1">
    <property type="nucleotide sequence ID" value="XM_056622978.1"/>
</dbReference>
<sequence length="163" mass="18127">MFNWIIPTRYAVDLNGYRSKLGSSSISNNKVRVADNRIQDGPMDPSPKRGHSEREAVWAQVLRTEPHCGGVDEAYMHGNGLHPGIQCVGGGYRERIPGIARASRGIELICRSLVALCEPPANPSFGFRFPLCNYWNCFESSHIDDLSVPSAVVFRISSTWIHL</sequence>
<comment type="caution">
    <text evidence="1">The sequence shown here is derived from an EMBL/GenBank/DDBJ whole genome shotgun (WGS) entry which is preliminary data.</text>
</comment>
<name>A0A9W9EPS0_9EURO</name>
<dbReference type="EMBL" id="JAPQKI010000010">
    <property type="protein sequence ID" value="KAJ5085716.1"/>
    <property type="molecule type" value="Genomic_DNA"/>
</dbReference>
<evidence type="ECO:0000313" key="2">
    <source>
        <dbReference type="Proteomes" id="UP001149074"/>
    </source>
</evidence>
<reference evidence="1" key="2">
    <citation type="journal article" date="2023" name="IMA Fungus">
        <title>Comparative genomic study of the Penicillium genus elucidates a diverse pangenome and 15 lateral gene transfer events.</title>
        <authorList>
            <person name="Petersen C."/>
            <person name="Sorensen T."/>
            <person name="Nielsen M.R."/>
            <person name="Sondergaard T.E."/>
            <person name="Sorensen J.L."/>
            <person name="Fitzpatrick D.A."/>
            <person name="Frisvad J.C."/>
            <person name="Nielsen K.L."/>
        </authorList>
    </citation>
    <scope>NUCLEOTIDE SEQUENCE</scope>
    <source>
        <strain evidence="1">IBT 30761</strain>
    </source>
</reference>
<evidence type="ECO:0000313" key="1">
    <source>
        <dbReference type="EMBL" id="KAJ5085716.1"/>
    </source>
</evidence>
<reference evidence="1" key="1">
    <citation type="submission" date="2022-11" db="EMBL/GenBank/DDBJ databases">
        <authorList>
            <person name="Petersen C."/>
        </authorList>
    </citation>
    <scope>NUCLEOTIDE SEQUENCE</scope>
    <source>
        <strain evidence="1">IBT 30761</strain>
    </source>
</reference>
<keyword evidence="2" id="KW-1185">Reference proteome</keyword>
<dbReference type="AlphaFoldDB" id="A0A9W9EPS0"/>
<organism evidence="1 2">
    <name type="scientific">Penicillium argentinense</name>
    <dbReference type="NCBI Taxonomy" id="1131581"/>
    <lineage>
        <taxon>Eukaryota</taxon>
        <taxon>Fungi</taxon>
        <taxon>Dikarya</taxon>
        <taxon>Ascomycota</taxon>
        <taxon>Pezizomycotina</taxon>
        <taxon>Eurotiomycetes</taxon>
        <taxon>Eurotiomycetidae</taxon>
        <taxon>Eurotiales</taxon>
        <taxon>Aspergillaceae</taxon>
        <taxon>Penicillium</taxon>
    </lineage>
</organism>
<accession>A0A9W9EPS0</accession>